<comment type="caution">
    <text evidence="2">The sequence shown here is derived from an EMBL/GenBank/DDBJ whole genome shotgun (WGS) entry which is preliminary data.</text>
</comment>
<name>A0A9X6U7I2_BACCE</name>
<accession>A0A9X6U7I2</accession>
<dbReference type="AlphaFoldDB" id="A0A9X6U7I2"/>
<gene>
    <name evidence="2" type="ORF">CN553_25220</name>
</gene>
<dbReference type="PROSITE" id="PS51257">
    <property type="entry name" value="PROKAR_LIPOPROTEIN"/>
    <property type="match status" value="1"/>
</dbReference>
<protein>
    <recommendedName>
        <fullName evidence="4">Lipoprotein</fullName>
    </recommendedName>
</protein>
<feature type="signal peptide" evidence="1">
    <location>
        <begin position="1"/>
        <end position="25"/>
    </location>
</feature>
<evidence type="ECO:0000256" key="1">
    <source>
        <dbReference type="SAM" id="SignalP"/>
    </source>
</evidence>
<evidence type="ECO:0008006" key="4">
    <source>
        <dbReference type="Google" id="ProtNLM"/>
    </source>
</evidence>
<feature type="chain" id="PRO_5040865454" description="Lipoprotein" evidence="1">
    <location>
        <begin position="26"/>
        <end position="72"/>
    </location>
</feature>
<proteinExistence type="predicted"/>
<reference evidence="2 3" key="1">
    <citation type="submission" date="2017-09" db="EMBL/GenBank/DDBJ databases">
        <title>Large-scale bioinformatics analysis of Bacillus genomes uncovers conserved roles of natural products in bacterial physiology.</title>
        <authorList>
            <consortium name="Agbiome Team Llc"/>
            <person name="Bleich R.M."/>
            <person name="Kirk G.J."/>
            <person name="Santa Maria K.C."/>
            <person name="Allen S.E."/>
            <person name="Farag S."/>
            <person name="Shank E.A."/>
            <person name="Bowers A."/>
        </authorList>
    </citation>
    <scope>NUCLEOTIDE SEQUENCE [LARGE SCALE GENOMIC DNA]</scope>
    <source>
        <strain evidence="2 3">AFS027647</strain>
    </source>
</reference>
<keyword evidence="1" id="KW-0732">Signal</keyword>
<organism evidence="2 3">
    <name type="scientific">Bacillus cereus</name>
    <dbReference type="NCBI Taxonomy" id="1396"/>
    <lineage>
        <taxon>Bacteria</taxon>
        <taxon>Bacillati</taxon>
        <taxon>Bacillota</taxon>
        <taxon>Bacilli</taxon>
        <taxon>Bacillales</taxon>
        <taxon>Bacillaceae</taxon>
        <taxon>Bacillus</taxon>
        <taxon>Bacillus cereus group</taxon>
    </lineage>
</organism>
<dbReference type="Proteomes" id="UP000220691">
    <property type="component" value="Unassembled WGS sequence"/>
</dbReference>
<evidence type="ECO:0000313" key="2">
    <source>
        <dbReference type="EMBL" id="PEN86752.1"/>
    </source>
</evidence>
<sequence length="72" mass="7773">MKRKALKLALPVMLLIGGVGCGSNAIDEEHAIVSKEDAKKEDIYAGNLLQLNKEFNTIIEDLAIAEEKTCGS</sequence>
<dbReference type="EMBL" id="NUAN01000187">
    <property type="protein sequence ID" value="PEN86752.1"/>
    <property type="molecule type" value="Genomic_DNA"/>
</dbReference>
<feature type="non-terminal residue" evidence="2">
    <location>
        <position position="72"/>
    </location>
</feature>
<evidence type="ECO:0000313" key="3">
    <source>
        <dbReference type="Proteomes" id="UP000220691"/>
    </source>
</evidence>